<accession>X6P2H1</accession>
<proteinExistence type="predicted"/>
<evidence type="ECO:0000313" key="2">
    <source>
        <dbReference type="EMBL" id="ETO32391.1"/>
    </source>
</evidence>
<dbReference type="AlphaFoldDB" id="X6P2H1"/>
<feature type="region of interest" description="Disordered" evidence="1">
    <location>
        <begin position="50"/>
        <end position="125"/>
    </location>
</feature>
<organism evidence="2 3">
    <name type="scientific">Reticulomyxa filosa</name>
    <dbReference type="NCBI Taxonomy" id="46433"/>
    <lineage>
        <taxon>Eukaryota</taxon>
        <taxon>Sar</taxon>
        <taxon>Rhizaria</taxon>
        <taxon>Retaria</taxon>
        <taxon>Foraminifera</taxon>
        <taxon>Monothalamids</taxon>
        <taxon>Reticulomyxidae</taxon>
        <taxon>Reticulomyxa</taxon>
    </lineage>
</organism>
<evidence type="ECO:0000313" key="3">
    <source>
        <dbReference type="Proteomes" id="UP000023152"/>
    </source>
</evidence>
<keyword evidence="3" id="KW-1185">Reference proteome</keyword>
<gene>
    <name evidence="2" type="ORF">RFI_04726</name>
</gene>
<feature type="compositionally biased region" description="Basic residues" evidence="1">
    <location>
        <begin position="100"/>
        <end position="112"/>
    </location>
</feature>
<dbReference type="Proteomes" id="UP000023152">
    <property type="component" value="Unassembled WGS sequence"/>
</dbReference>
<feature type="compositionally biased region" description="Basic residues" evidence="1">
    <location>
        <begin position="1"/>
        <end position="15"/>
    </location>
</feature>
<name>X6P2H1_RETFI</name>
<feature type="region of interest" description="Disordered" evidence="1">
    <location>
        <begin position="1"/>
        <end position="32"/>
    </location>
</feature>
<sequence length="337" mass="37886">KKKHQKKKKKKKKKNNSNIELQETLTSVQDHIDDATDDLQTYETKMRKLDKEMQTKEEELNDSQNKIEKLRKKERERDNKQVDRFSDDDADMFQLQGSLKKGHSHSSKHNHNTRGQSPGYPHSGSERQVAIANQLGIHTPRKESGFSYANTMSEHLGAPGLERVCFFFFCSLWQCYILKKKKKQQILERTMTDDMDFHGNQGVTARPLSPDSKAILFRDFQANPHLQMQYQSAPAQSNLNAVMMRGGNTATGYYELSDPNNGMNNGAPYIIGVTMTEPGSAYGVPHHFNGSSAGSAVNGMEGSTQIQRPLISDHGTKVIGGVVIALATLFIIHKCFV</sequence>
<dbReference type="EMBL" id="ASPP01004239">
    <property type="protein sequence ID" value="ETO32391.1"/>
    <property type="molecule type" value="Genomic_DNA"/>
</dbReference>
<feature type="compositionally biased region" description="Polar residues" evidence="1">
    <location>
        <begin position="16"/>
        <end position="29"/>
    </location>
</feature>
<feature type="compositionally biased region" description="Basic and acidic residues" evidence="1">
    <location>
        <begin position="65"/>
        <end position="87"/>
    </location>
</feature>
<feature type="non-terminal residue" evidence="2">
    <location>
        <position position="1"/>
    </location>
</feature>
<comment type="caution">
    <text evidence="2">The sequence shown here is derived from an EMBL/GenBank/DDBJ whole genome shotgun (WGS) entry which is preliminary data.</text>
</comment>
<evidence type="ECO:0000256" key="1">
    <source>
        <dbReference type="SAM" id="MobiDB-lite"/>
    </source>
</evidence>
<reference evidence="2 3" key="1">
    <citation type="journal article" date="2013" name="Curr. Biol.">
        <title>The Genome of the Foraminiferan Reticulomyxa filosa.</title>
        <authorList>
            <person name="Glockner G."/>
            <person name="Hulsmann N."/>
            <person name="Schleicher M."/>
            <person name="Noegel A.A."/>
            <person name="Eichinger L."/>
            <person name="Gallinger C."/>
            <person name="Pawlowski J."/>
            <person name="Sierra R."/>
            <person name="Euteneuer U."/>
            <person name="Pillet L."/>
            <person name="Moustafa A."/>
            <person name="Platzer M."/>
            <person name="Groth M."/>
            <person name="Szafranski K."/>
            <person name="Schliwa M."/>
        </authorList>
    </citation>
    <scope>NUCLEOTIDE SEQUENCE [LARGE SCALE GENOMIC DNA]</scope>
</reference>
<protein>
    <submittedName>
        <fullName evidence="2">Uncharacterized protein</fullName>
    </submittedName>
</protein>